<feature type="compositionally biased region" description="Basic and acidic residues" evidence="1">
    <location>
        <begin position="126"/>
        <end position="147"/>
    </location>
</feature>
<dbReference type="AlphaFoldDB" id="A0A4R6UWT7"/>
<evidence type="ECO:0008006" key="5">
    <source>
        <dbReference type="Google" id="ProtNLM"/>
    </source>
</evidence>
<keyword evidence="4" id="KW-1185">Reference proteome</keyword>
<feature type="region of interest" description="Disordered" evidence="1">
    <location>
        <begin position="109"/>
        <end position="147"/>
    </location>
</feature>
<accession>A0A4R6UWT7</accession>
<dbReference type="OrthoDB" id="6312994at2"/>
<evidence type="ECO:0000313" key="4">
    <source>
        <dbReference type="Proteomes" id="UP000295375"/>
    </source>
</evidence>
<sequence length="147" mass="15626">MPIILIAVALMMWSLPAAASDNRVRPSDCVVDGANVVANTPCQRAKPSITAGATVSYQCNTKNGLVFQQTPCNVGEEIIHVYRDNRNAASGLAAQQSIVDALNQLTKHNPTASGSRHITIIGRPPPAEDGKADGYRKVDRSPKASSF</sequence>
<protein>
    <recommendedName>
        <fullName evidence="5">DUF4124 domain-containing protein</fullName>
    </recommendedName>
</protein>
<evidence type="ECO:0000256" key="1">
    <source>
        <dbReference type="SAM" id="MobiDB-lite"/>
    </source>
</evidence>
<dbReference type="EMBL" id="SNYM01000008">
    <property type="protein sequence ID" value="TDQ48044.1"/>
    <property type="molecule type" value="Genomic_DNA"/>
</dbReference>
<keyword evidence="2" id="KW-0732">Signal</keyword>
<gene>
    <name evidence="3" type="ORF">EV696_10824</name>
</gene>
<evidence type="ECO:0000256" key="2">
    <source>
        <dbReference type="SAM" id="SignalP"/>
    </source>
</evidence>
<dbReference type="Proteomes" id="UP000295375">
    <property type="component" value="Unassembled WGS sequence"/>
</dbReference>
<reference evidence="3 4" key="1">
    <citation type="submission" date="2019-03" db="EMBL/GenBank/DDBJ databases">
        <title>Genomic Encyclopedia of Type Strains, Phase IV (KMG-IV): sequencing the most valuable type-strain genomes for metagenomic binning, comparative biology and taxonomic classification.</title>
        <authorList>
            <person name="Goeker M."/>
        </authorList>
    </citation>
    <scope>NUCLEOTIDE SEQUENCE [LARGE SCALE GENOMIC DNA]</scope>
    <source>
        <strain evidence="3 4">DSM 103792</strain>
    </source>
</reference>
<name>A0A4R6UWT7_9GAMM</name>
<comment type="caution">
    <text evidence="3">The sequence shown here is derived from an EMBL/GenBank/DDBJ whole genome shotgun (WGS) entry which is preliminary data.</text>
</comment>
<feature type="chain" id="PRO_5020844398" description="DUF4124 domain-containing protein" evidence="2">
    <location>
        <begin position="20"/>
        <end position="147"/>
    </location>
</feature>
<dbReference type="RefSeq" id="WP_133590461.1">
    <property type="nucleotide sequence ID" value="NZ_CP037953.1"/>
</dbReference>
<proteinExistence type="predicted"/>
<feature type="signal peptide" evidence="2">
    <location>
        <begin position="1"/>
        <end position="19"/>
    </location>
</feature>
<organism evidence="3 4">
    <name type="scientific">Permianibacter aggregans</name>
    <dbReference type="NCBI Taxonomy" id="1510150"/>
    <lineage>
        <taxon>Bacteria</taxon>
        <taxon>Pseudomonadati</taxon>
        <taxon>Pseudomonadota</taxon>
        <taxon>Gammaproteobacteria</taxon>
        <taxon>Pseudomonadales</taxon>
        <taxon>Pseudomonadaceae</taxon>
        <taxon>Permianibacter</taxon>
    </lineage>
</organism>
<evidence type="ECO:0000313" key="3">
    <source>
        <dbReference type="EMBL" id="TDQ48044.1"/>
    </source>
</evidence>